<dbReference type="InterPro" id="IPR027417">
    <property type="entry name" value="P-loop_NTPase"/>
</dbReference>
<protein>
    <submittedName>
        <fullName evidence="6">Aliphatic sulfonates import ATP-binding protein SsuB</fullName>
        <ecNumber evidence="6">3.6.3.-</ecNumber>
    </submittedName>
</protein>
<gene>
    <name evidence="6" type="primary">ssuB</name>
    <name evidence="6" type="ORF">V22_15900</name>
</gene>
<keyword evidence="3 6" id="KW-0067">ATP-binding</keyword>
<dbReference type="InterPro" id="IPR003593">
    <property type="entry name" value="AAA+_ATPase"/>
</dbReference>
<evidence type="ECO:0000256" key="2">
    <source>
        <dbReference type="ARBA" id="ARBA00022741"/>
    </source>
</evidence>
<keyword evidence="6" id="KW-0378">Hydrolase</keyword>
<feature type="region of interest" description="Disordered" evidence="4">
    <location>
        <begin position="1"/>
        <end position="20"/>
    </location>
</feature>
<organism evidence="6 7">
    <name type="scientific">Calycomorphotria hydatis</name>
    <dbReference type="NCBI Taxonomy" id="2528027"/>
    <lineage>
        <taxon>Bacteria</taxon>
        <taxon>Pseudomonadati</taxon>
        <taxon>Planctomycetota</taxon>
        <taxon>Planctomycetia</taxon>
        <taxon>Planctomycetales</taxon>
        <taxon>Planctomycetaceae</taxon>
        <taxon>Calycomorphotria</taxon>
    </lineage>
</organism>
<dbReference type="PROSITE" id="PS50893">
    <property type="entry name" value="ABC_TRANSPORTER_2"/>
    <property type="match status" value="1"/>
</dbReference>
<feature type="compositionally biased region" description="Pro residues" evidence="4">
    <location>
        <begin position="1"/>
        <end position="10"/>
    </location>
</feature>
<dbReference type="CDD" id="cd03293">
    <property type="entry name" value="ABC_NrtD_SsuB_transporters"/>
    <property type="match status" value="1"/>
</dbReference>
<dbReference type="InterPro" id="IPR003439">
    <property type="entry name" value="ABC_transporter-like_ATP-bd"/>
</dbReference>
<dbReference type="EMBL" id="CP036316">
    <property type="protein sequence ID" value="QDT64356.1"/>
    <property type="molecule type" value="Genomic_DNA"/>
</dbReference>
<feature type="domain" description="ABC transporter" evidence="5">
    <location>
        <begin position="11"/>
        <end position="241"/>
    </location>
</feature>
<dbReference type="KEGG" id="chya:V22_15900"/>
<keyword evidence="1" id="KW-0813">Transport</keyword>
<dbReference type="GO" id="GO:0016887">
    <property type="term" value="F:ATP hydrolysis activity"/>
    <property type="evidence" value="ECO:0007669"/>
    <property type="project" value="InterPro"/>
</dbReference>
<dbReference type="InterPro" id="IPR050166">
    <property type="entry name" value="ABC_transporter_ATP-bind"/>
</dbReference>
<keyword evidence="2" id="KW-0547">Nucleotide-binding</keyword>
<dbReference type="GO" id="GO:0005524">
    <property type="term" value="F:ATP binding"/>
    <property type="evidence" value="ECO:0007669"/>
    <property type="project" value="UniProtKB-KW"/>
</dbReference>
<dbReference type="Pfam" id="PF00005">
    <property type="entry name" value="ABC_tran"/>
    <property type="match status" value="1"/>
</dbReference>
<dbReference type="OrthoDB" id="2151853at2"/>
<evidence type="ECO:0000256" key="3">
    <source>
        <dbReference type="ARBA" id="ARBA00022840"/>
    </source>
</evidence>
<evidence type="ECO:0000313" key="7">
    <source>
        <dbReference type="Proteomes" id="UP000319976"/>
    </source>
</evidence>
<dbReference type="SUPFAM" id="SSF52540">
    <property type="entry name" value="P-loop containing nucleoside triphosphate hydrolases"/>
    <property type="match status" value="1"/>
</dbReference>
<dbReference type="Proteomes" id="UP000319976">
    <property type="component" value="Chromosome"/>
</dbReference>
<dbReference type="EC" id="3.6.3.-" evidence="6"/>
<name>A0A517T7K2_9PLAN</name>
<dbReference type="Gene3D" id="3.40.50.300">
    <property type="entry name" value="P-loop containing nucleotide triphosphate hydrolases"/>
    <property type="match status" value="1"/>
</dbReference>
<dbReference type="SMART" id="SM00382">
    <property type="entry name" value="AAA"/>
    <property type="match status" value="1"/>
</dbReference>
<dbReference type="PANTHER" id="PTHR42788:SF20">
    <property type="entry name" value="ABC TRANSPORTER ATP-BINDING PROTEIN"/>
    <property type="match status" value="1"/>
</dbReference>
<evidence type="ECO:0000256" key="1">
    <source>
        <dbReference type="ARBA" id="ARBA00022448"/>
    </source>
</evidence>
<evidence type="ECO:0000313" key="6">
    <source>
        <dbReference type="EMBL" id="QDT64356.1"/>
    </source>
</evidence>
<evidence type="ECO:0000256" key="4">
    <source>
        <dbReference type="SAM" id="MobiDB-lite"/>
    </source>
</evidence>
<proteinExistence type="predicted"/>
<dbReference type="AlphaFoldDB" id="A0A517T7K2"/>
<dbReference type="PROSITE" id="PS00211">
    <property type="entry name" value="ABC_TRANSPORTER_1"/>
    <property type="match status" value="1"/>
</dbReference>
<dbReference type="RefSeq" id="WP_145261449.1">
    <property type="nucleotide sequence ID" value="NZ_CP036316.1"/>
</dbReference>
<dbReference type="InterPro" id="IPR017871">
    <property type="entry name" value="ABC_transporter-like_CS"/>
</dbReference>
<sequence length="259" mass="28573">MTEAPAPPPHVELAGVTKSFPGQSGDSKTVIDTIDFSIARGEFLSIVGPSGCGKSTLLRMIANLDTPTAGAIQVHHQKVSASASFVFQEANLLPWRSSLKNVALPLELTQVNRAERQDRAIRALKAVNFTEGDLSKRPIELSGGMKMRVSLARALVTNPELLLLDEPFAALDDFLRRRLNADLQQRWLEQKWTGVFVTHNITEAVFLSSRILVLQASPGRIVEDIEVPLSFPRKWDQQFDEGFRKIVEKIEHALNGGAA</sequence>
<evidence type="ECO:0000259" key="5">
    <source>
        <dbReference type="PROSITE" id="PS50893"/>
    </source>
</evidence>
<accession>A0A517T7K2</accession>
<dbReference type="PANTHER" id="PTHR42788">
    <property type="entry name" value="TAURINE IMPORT ATP-BINDING PROTEIN-RELATED"/>
    <property type="match status" value="1"/>
</dbReference>
<reference evidence="6 7" key="1">
    <citation type="submission" date="2019-02" db="EMBL/GenBank/DDBJ databases">
        <title>Deep-cultivation of Planctomycetes and their phenomic and genomic characterization uncovers novel biology.</title>
        <authorList>
            <person name="Wiegand S."/>
            <person name="Jogler M."/>
            <person name="Boedeker C."/>
            <person name="Pinto D."/>
            <person name="Vollmers J."/>
            <person name="Rivas-Marin E."/>
            <person name="Kohn T."/>
            <person name="Peeters S.H."/>
            <person name="Heuer A."/>
            <person name="Rast P."/>
            <person name="Oberbeckmann S."/>
            <person name="Bunk B."/>
            <person name="Jeske O."/>
            <person name="Meyerdierks A."/>
            <person name="Storesund J.E."/>
            <person name="Kallscheuer N."/>
            <person name="Luecker S."/>
            <person name="Lage O.M."/>
            <person name="Pohl T."/>
            <person name="Merkel B.J."/>
            <person name="Hornburger P."/>
            <person name="Mueller R.-W."/>
            <person name="Bruemmer F."/>
            <person name="Labrenz M."/>
            <person name="Spormann A.M."/>
            <person name="Op den Camp H."/>
            <person name="Overmann J."/>
            <person name="Amann R."/>
            <person name="Jetten M.S.M."/>
            <person name="Mascher T."/>
            <person name="Medema M.H."/>
            <person name="Devos D.P."/>
            <person name="Kaster A.-K."/>
            <person name="Ovreas L."/>
            <person name="Rohde M."/>
            <person name="Galperin M.Y."/>
            <person name="Jogler C."/>
        </authorList>
    </citation>
    <scope>NUCLEOTIDE SEQUENCE [LARGE SCALE GENOMIC DNA]</scope>
    <source>
        <strain evidence="6 7">V22</strain>
    </source>
</reference>
<keyword evidence="7" id="KW-1185">Reference proteome</keyword>